<dbReference type="EMBL" id="JAQFWP010000004">
    <property type="protein sequence ID" value="MDA2803528.1"/>
    <property type="molecule type" value="Genomic_DNA"/>
</dbReference>
<organism evidence="2 3">
    <name type="scientific">Nocardiopsis suaedae</name>
    <dbReference type="NCBI Taxonomy" id="3018444"/>
    <lineage>
        <taxon>Bacteria</taxon>
        <taxon>Bacillati</taxon>
        <taxon>Actinomycetota</taxon>
        <taxon>Actinomycetes</taxon>
        <taxon>Streptosporangiales</taxon>
        <taxon>Nocardiopsidaceae</taxon>
        <taxon>Nocardiopsis</taxon>
    </lineage>
</organism>
<feature type="transmembrane region" description="Helical" evidence="1">
    <location>
        <begin position="281"/>
        <end position="306"/>
    </location>
</feature>
<name>A0ABT4TFP3_9ACTN</name>
<evidence type="ECO:0000313" key="3">
    <source>
        <dbReference type="Proteomes" id="UP001165685"/>
    </source>
</evidence>
<keyword evidence="1" id="KW-1133">Transmembrane helix</keyword>
<keyword evidence="3" id="KW-1185">Reference proteome</keyword>
<accession>A0ABT4TFP3</accession>
<proteinExistence type="predicted"/>
<evidence type="ECO:0000256" key="1">
    <source>
        <dbReference type="SAM" id="Phobius"/>
    </source>
</evidence>
<evidence type="ECO:0000313" key="2">
    <source>
        <dbReference type="EMBL" id="MDA2803528.1"/>
    </source>
</evidence>
<protein>
    <recommendedName>
        <fullName evidence="4">DUF3592 domain-containing protein</fullName>
    </recommendedName>
</protein>
<feature type="transmembrane region" description="Helical" evidence="1">
    <location>
        <begin position="135"/>
        <end position="154"/>
    </location>
</feature>
<dbReference type="Proteomes" id="UP001165685">
    <property type="component" value="Unassembled WGS sequence"/>
</dbReference>
<dbReference type="RefSeq" id="WP_270676021.1">
    <property type="nucleotide sequence ID" value="NZ_JAQFWP010000004.1"/>
</dbReference>
<feature type="transmembrane region" description="Helical" evidence="1">
    <location>
        <begin position="6"/>
        <end position="26"/>
    </location>
</feature>
<comment type="caution">
    <text evidence="2">The sequence shown here is derived from an EMBL/GenBank/DDBJ whole genome shotgun (WGS) entry which is preliminary data.</text>
</comment>
<gene>
    <name evidence="2" type="ORF">O4U47_03320</name>
</gene>
<evidence type="ECO:0008006" key="4">
    <source>
        <dbReference type="Google" id="ProtNLM"/>
    </source>
</evidence>
<keyword evidence="1" id="KW-0812">Transmembrane</keyword>
<feature type="transmembrane region" description="Helical" evidence="1">
    <location>
        <begin position="160"/>
        <end position="177"/>
    </location>
</feature>
<sequence length="308" mass="33323">MFTGPVGLALLSSLAAVLAGVNVIWVQRPQARRRRLLRDGVRSDAEVVAVDGLAPPKQTEHPFTLRFSSPDGTVHRRTFTRGFQGIVPQPGWVVRVAFSPAAPEKAEIIDNPYLHPVPGAPALPPPGRAFTLARFYGPTFLAVLIAVLAVPFAFTEMTPLIVLLGVPFSLIALFVVSRQWLSHGHTLPGLWSGPVEAAVAQAVVTDCWTEYGRNRKWYPFAVEFRLPDGRLFRRGVPADSAHIESTIGQERPVVYHPSDPTVVYAGTPTSLRRLLSVGSGMSLGVCALLLAVAWGPLLLLLVIALVQA</sequence>
<keyword evidence="1" id="KW-0472">Membrane</keyword>
<reference evidence="2" key="1">
    <citation type="submission" date="2023-01" db="EMBL/GenBank/DDBJ databases">
        <title>Draft genome sequence of Nocardiopsis sp. LSu2-4 isolated from halophytes.</title>
        <authorList>
            <person name="Duangmal K."/>
            <person name="Chantavorakit T."/>
        </authorList>
    </citation>
    <scope>NUCLEOTIDE SEQUENCE</scope>
    <source>
        <strain evidence="2">LSu2-4</strain>
    </source>
</reference>